<proteinExistence type="predicted"/>
<keyword evidence="3" id="KW-1185">Reference proteome</keyword>
<comment type="caution">
    <text evidence="2">The sequence shown here is derived from an EMBL/GenBank/DDBJ whole genome shotgun (WGS) entry which is preliminary data.</text>
</comment>
<evidence type="ECO:0000313" key="3">
    <source>
        <dbReference type="Proteomes" id="UP000789901"/>
    </source>
</evidence>
<organism evidence="2 3">
    <name type="scientific">Gigaspora margarita</name>
    <dbReference type="NCBI Taxonomy" id="4874"/>
    <lineage>
        <taxon>Eukaryota</taxon>
        <taxon>Fungi</taxon>
        <taxon>Fungi incertae sedis</taxon>
        <taxon>Mucoromycota</taxon>
        <taxon>Glomeromycotina</taxon>
        <taxon>Glomeromycetes</taxon>
        <taxon>Diversisporales</taxon>
        <taxon>Gigasporaceae</taxon>
        <taxon>Gigaspora</taxon>
    </lineage>
</organism>
<feature type="transmembrane region" description="Helical" evidence="1">
    <location>
        <begin position="12"/>
        <end position="29"/>
    </location>
</feature>
<evidence type="ECO:0000313" key="2">
    <source>
        <dbReference type="EMBL" id="CAG8811938.1"/>
    </source>
</evidence>
<feature type="non-terminal residue" evidence="2">
    <location>
        <position position="81"/>
    </location>
</feature>
<sequence>MPSDNYDPLNDTINIIITGLLPLFILFMFKYFEKEKQNKKSFINIFDDLIIFLSAIIFPSITLFHWVSCYPEDIYDEAEAD</sequence>
<evidence type="ECO:0000256" key="1">
    <source>
        <dbReference type="SAM" id="Phobius"/>
    </source>
</evidence>
<name>A0ABN7W1X9_GIGMA</name>
<feature type="transmembrane region" description="Helical" evidence="1">
    <location>
        <begin position="49"/>
        <end position="67"/>
    </location>
</feature>
<accession>A0ABN7W1X9</accession>
<dbReference type="EMBL" id="CAJVQB010028205">
    <property type="protein sequence ID" value="CAG8811938.1"/>
    <property type="molecule type" value="Genomic_DNA"/>
</dbReference>
<gene>
    <name evidence="2" type="ORF">GMARGA_LOCUS25451</name>
</gene>
<dbReference type="Proteomes" id="UP000789901">
    <property type="component" value="Unassembled WGS sequence"/>
</dbReference>
<protein>
    <submittedName>
        <fullName evidence="2">24927_t:CDS:1</fullName>
    </submittedName>
</protein>
<reference evidence="2 3" key="1">
    <citation type="submission" date="2021-06" db="EMBL/GenBank/DDBJ databases">
        <authorList>
            <person name="Kallberg Y."/>
            <person name="Tangrot J."/>
            <person name="Rosling A."/>
        </authorList>
    </citation>
    <scope>NUCLEOTIDE SEQUENCE [LARGE SCALE GENOMIC DNA]</scope>
    <source>
        <strain evidence="2 3">120-4 pot B 10/14</strain>
    </source>
</reference>
<keyword evidence="1" id="KW-1133">Transmembrane helix</keyword>
<keyword evidence="1" id="KW-0472">Membrane</keyword>
<keyword evidence="1" id="KW-0812">Transmembrane</keyword>